<name>A0ABD1FBE3_HYPHA</name>
<reference evidence="12 13" key="1">
    <citation type="submission" date="2024-05" db="EMBL/GenBank/DDBJ databases">
        <title>Genetic variation in Jamaican populations of the coffee berry borer (Hypothenemus hampei).</title>
        <authorList>
            <person name="Errbii M."/>
            <person name="Myrie A."/>
        </authorList>
    </citation>
    <scope>NUCLEOTIDE SEQUENCE [LARGE SCALE GENOMIC DNA]</scope>
    <source>
        <strain evidence="12">JA-Hopewell-2020-01-JO</strain>
        <tissue evidence="12">Whole body</tissue>
    </source>
</reference>
<dbReference type="InterPro" id="IPR002659">
    <property type="entry name" value="Glyco_trans_31"/>
</dbReference>
<comment type="similarity">
    <text evidence="2 11">Belongs to the glycosyltransferase 31 family.</text>
</comment>
<keyword evidence="6" id="KW-0735">Signal-anchor</keyword>
<evidence type="ECO:0000313" key="12">
    <source>
        <dbReference type="EMBL" id="KAL1513995.1"/>
    </source>
</evidence>
<evidence type="ECO:0000256" key="7">
    <source>
        <dbReference type="ARBA" id="ARBA00022989"/>
    </source>
</evidence>
<evidence type="ECO:0000256" key="11">
    <source>
        <dbReference type="RuleBase" id="RU363063"/>
    </source>
</evidence>
<keyword evidence="10" id="KW-0325">Glycoprotein</keyword>
<dbReference type="EMBL" id="JBDJPC010000002">
    <property type="protein sequence ID" value="KAL1513995.1"/>
    <property type="molecule type" value="Genomic_DNA"/>
</dbReference>
<evidence type="ECO:0000256" key="2">
    <source>
        <dbReference type="ARBA" id="ARBA00008661"/>
    </source>
</evidence>
<dbReference type="AlphaFoldDB" id="A0ABD1FBE3"/>
<evidence type="ECO:0000256" key="10">
    <source>
        <dbReference type="ARBA" id="ARBA00023180"/>
    </source>
</evidence>
<evidence type="ECO:0000256" key="8">
    <source>
        <dbReference type="ARBA" id="ARBA00023034"/>
    </source>
</evidence>
<comment type="caution">
    <text evidence="12">The sequence shown here is derived from an EMBL/GenBank/DDBJ whole genome shotgun (WGS) entry which is preliminary data.</text>
</comment>
<accession>A0ABD1FBE3</accession>
<gene>
    <name evidence="12" type="ORF">ABEB36_003326</name>
</gene>
<dbReference type="Pfam" id="PF01762">
    <property type="entry name" value="Galactosyl_T"/>
    <property type="match status" value="1"/>
</dbReference>
<dbReference type="GO" id="GO:0016757">
    <property type="term" value="F:glycosyltransferase activity"/>
    <property type="evidence" value="ECO:0007669"/>
    <property type="project" value="UniProtKB-KW"/>
</dbReference>
<evidence type="ECO:0000256" key="6">
    <source>
        <dbReference type="ARBA" id="ARBA00022968"/>
    </source>
</evidence>
<evidence type="ECO:0000256" key="9">
    <source>
        <dbReference type="ARBA" id="ARBA00023136"/>
    </source>
</evidence>
<evidence type="ECO:0000256" key="5">
    <source>
        <dbReference type="ARBA" id="ARBA00022692"/>
    </source>
</evidence>
<sequence length="355" mass="41102">MAGFASRPLIYFRSKSGIFIFLAKIPGWGPNVSRNLSDYIKSGVQTATILPKNFCQKSNFLVIFCISRASAFEARHIIRNTWGRSNNVNKWNVSLYFLIGQTTNLRKQQKIIEEAQQFDDIIQENFLDTYNNLTIKSAMMLKSFTQHCHSTSYLLKIDDDMHLNLPILMDTLKIRNETHNLLMGSAICNSTPLRNSQCKWYAGPLDYFTEMEYPDYVAGGSYCMSADAAGKLLNVALTIPIFYIEDIYFTGLCAQKLGLKLTHDFRFTFPFLRDDPCLYRELITIHIHDWKVRKYISSSIQNEHHECDINNNIFLAYKWLLSNIFFVNNPVKEDIGCNNVRLNTQDSVLYNRIRL</sequence>
<dbReference type="Proteomes" id="UP001566132">
    <property type="component" value="Unassembled WGS sequence"/>
</dbReference>
<keyword evidence="7" id="KW-1133">Transmembrane helix</keyword>
<evidence type="ECO:0000256" key="4">
    <source>
        <dbReference type="ARBA" id="ARBA00022679"/>
    </source>
</evidence>
<comment type="subcellular location">
    <subcellularLocation>
        <location evidence="1 11">Golgi apparatus membrane</location>
        <topology evidence="1 11">Single-pass type II membrane protein</topology>
    </subcellularLocation>
</comment>
<evidence type="ECO:0000313" key="13">
    <source>
        <dbReference type="Proteomes" id="UP001566132"/>
    </source>
</evidence>
<dbReference type="Gene3D" id="3.90.550.50">
    <property type="match status" value="1"/>
</dbReference>
<protein>
    <recommendedName>
        <fullName evidence="11">Hexosyltransferase</fullName>
        <ecNumber evidence="11">2.4.1.-</ecNumber>
    </recommendedName>
</protein>
<dbReference type="EC" id="2.4.1.-" evidence="11"/>
<proteinExistence type="inferred from homology"/>
<evidence type="ECO:0000256" key="1">
    <source>
        <dbReference type="ARBA" id="ARBA00004323"/>
    </source>
</evidence>
<organism evidence="12 13">
    <name type="scientific">Hypothenemus hampei</name>
    <name type="common">Coffee berry borer</name>
    <dbReference type="NCBI Taxonomy" id="57062"/>
    <lineage>
        <taxon>Eukaryota</taxon>
        <taxon>Metazoa</taxon>
        <taxon>Ecdysozoa</taxon>
        <taxon>Arthropoda</taxon>
        <taxon>Hexapoda</taxon>
        <taxon>Insecta</taxon>
        <taxon>Pterygota</taxon>
        <taxon>Neoptera</taxon>
        <taxon>Endopterygota</taxon>
        <taxon>Coleoptera</taxon>
        <taxon>Polyphaga</taxon>
        <taxon>Cucujiformia</taxon>
        <taxon>Curculionidae</taxon>
        <taxon>Scolytinae</taxon>
        <taxon>Hypothenemus</taxon>
    </lineage>
</organism>
<keyword evidence="13" id="KW-1185">Reference proteome</keyword>
<dbReference type="GO" id="GO:0000139">
    <property type="term" value="C:Golgi membrane"/>
    <property type="evidence" value="ECO:0007669"/>
    <property type="project" value="UniProtKB-SubCell"/>
</dbReference>
<keyword evidence="3 11" id="KW-0328">Glycosyltransferase</keyword>
<keyword evidence="4" id="KW-0808">Transferase</keyword>
<dbReference type="PANTHER" id="PTHR11214:SF314">
    <property type="entry name" value="HEXOSYLTRANSFERASE"/>
    <property type="match status" value="1"/>
</dbReference>
<keyword evidence="5" id="KW-0812">Transmembrane</keyword>
<keyword evidence="8 11" id="KW-0333">Golgi apparatus</keyword>
<dbReference type="FunFam" id="3.90.550.50:FF:000001">
    <property type="entry name" value="Hexosyltransferase"/>
    <property type="match status" value="1"/>
</dbReference>
<dbReference type="PANTHER" id="PTHR11214">
    <property type="entry name" value="BETA-1,3-N-ACETYLGLUCOSAMINYLTRANSFERASE"/>
    <property type="match status" value="1"/>
</dbReference>
<keyword evidence="9" id="KW-0472">Membrane</keyword>
<evidence type="ECO:0000256" key="3">
    <source>
        <dbReference type="ARBA" id="ARBA00022676"/>
    </source>
</evidence>